<evidence type="ECO:0000313" key="16">
    <source>
        <dbReference type="Proteomes" id="UP000245998"/>
    </source>
</evidence>
<proteinExistence type="inferred from homology"/>
<dbReference type="PROSITE" id="PS50972">
    <property type="entry name" value="PTERIN_BINDING"/>
    <property type="match status" value="1"/>
</dbReference>
<evidence type="ECO:0000256" key="6">
    <source>
        <dbReference type="ARBA" id="ARBA00016919"/>
    </source>
</evidence>
<dbReference type="GO" id="GO:0004156">
    <property type="term" value="F:dihydropteroate synthase activity"/>
    <property type="evidence" value="ECO:0007669"/>
    <property type="project" value="UniProtKB-EC"/>
</dbReference>
<evidence type="ECO:0000256" key="8">
    <source>
        <dbReference type="ARBA" id="ARBA00022723"/>
    </source>
</evidence>
<gene>
    <name evidence="15" type="primary">folP</name>
    <name evidence="15" type="ORF">DCC39_07825</name>
</gene>
<evidence type="ECO:0000256" key="1">
    <source>
        <dbReference type="ARBA" id="ARBA00000012"/>
    </source>
</evidence>
<dbReference type="NCBIfam" id="TIGR01496">
    <property type="entry name" value="DHPS"/>
    <property type="match status" value="1"/>
</dbReference>
<dbReference type="PANTHER" id="PTHR20941">
    <property type="entry name" value="FOLATE SYNTHESIS PROTEINS"/>
    <property type="match status" value="1"/>
</dbReference>
<dbReference type="GO" id="GO:0005829">
    <property type="term" value="C:cytosol"/>
    <property type="evidence" value="ECO:0007669"/>
    <property type="project" value="TreeGrafter"/>
</dbReference>
<evidence type="ECO:0000256" key="11">
    <source>
        <dbReference type="ARBA" id="ARBA00030193"/>
    </source>
</evidence>
<keyword evidence="9 13" id="KW-0460">Magnesium</keyword>
<dbReference type="InterPro" id="IPR006390">
    <property type="entry name" value="DHP_synth_dom"/>
</dbReference>
<keyword evidence="7 13" id="KW-0808">Transferase</keyword>
<dbReference type="EMBL" id="QCZG01000012">
    <property type="protein sequence ID" value="PWA12145.1"/>
    <property type="molecule type" value="Genomic_DNA"/>
</dbReference>
<dbReference type="UniPathway" id="UPA00077">
    <property type="reaction ID" value="UER00156"/>
</dbReference>
<dbReference type="PROSITE" id="PS00792">
    <property type="entry name" value="DHPS_1"/>
    <property type="match status" value="1"/>
</dbReference>
<evidence type="ECO:0000256" key="13">
    <source>
        <dbReference type="RuleBase" id="RU361205"/>
    </source>
</evidence>
<evidence type="ECO:0000256" key="7">
    <source>
        <dbReference type="ARBA" id="ARBA00022679"/>
    </source>
</evidence>
<comment type="caution">
    <text evidence="15">The sequence shown here is derived from an EMBL/GenBank/DDBJ whole genome shotgun (WGS) entry which is preliminary data.</text>
</comment>
<protein>
    <recommendedName>
        <fullName evidence="6 13">Dihydropteroate synthase</fullName>
        <shortName evidence="13">DHPS</shortName>
        <ecNumber evidence="5 13">2.5.1.15</ecNumber>
    </recommendedName>
    <alternativeName>
        <fullName evidence="11 13">Dihydropteroate pyrophosphorylase</fullName>
    </alternativeName>
</protein>
<dbReference type="FunFam" id="3.20.20.20:FF:000006">
    <property type="entry name" value="Dihydropteroate synthase"/>
    <property type="match status" value="1"/>
</dbReference>
<comment type="cofactor">
    <cofactor evidence="2 13">
        <name>Mg(2+)</name>
        <dbReference type="ChEBI" id="CHEBI:18420"/>
    </cofactor>
</comment>
<dbReference type="PANTHER" id="PTHR20941:SF1">
    <property type="entry name" value="FOLIC ACID SYNTHESIS PROTEIN FOL1"/>
    <property type="match status" value="1"/>
</dbReference>
<dbReference type="GO" id="GO:0046872">
    <property type="term" value="F:metal ion binding"/>
    <property type="evidence" value="ECO:0007669"/>
    <property type="project" value="UniProtKB-KW"/>
</dbReference>
<dbReference type="InterPro" id="IPR011005">
    <property type="entry name" value="Dihydropteroate_synth-like_sf"/>
</dbReference>
<dbReference type="CDD" id="cd00739">
    <property type="entry name" value="DHPS"/>
    <property type="match status" value="1"/>
</dbReference>
<feature type="domain" description="Pterin-binding" evidence="14">
    <location>
        <begin position="48"/>
        <end position="294"/>
    </location>
</feature>
<evidence type="ECO:0000256" key="4">
    <source>
        <dbReference type="ARBA" id="ARBA00009503"/>
    </source>
</evidence>
<evidence type="ECO:0000256" key="12">
    <source>
        <dbReference type="ARBA" id="ARBA00053449"/>
    </source>
</evidence>
<dbReference type="SUPFAM" id="SSF51717">
    <property type="entry name" value="Dihydropteroate synthetase-like"/>
    <property type="match status" value="1"/>
</dbReference>
<evidence type="ECO:0000256" key="2">
    <source>
        <dbReference type="ARBA" id="ARBA00001946"/>
    </source>
</evidence>
<evidence type="ECO:0000259" key="14">
    <source>
        <dbReference type="PROSITE" id="PS50972"/>
    </source>
</evidence>
<dbReference type="GO" id="GO:0046656">
    <property type="term" value="P:folic acid biosynthetic process"/>
    <property type="evidence" value="ECO:0007669"/>
    <property type="project" value="UniProtKB-KW"/>
</dbReference>
<evidence type="ECO:0000256" key="10">
    <source>
        <dbReference type="ARBA" id="ARBA00022909"/>
    </source>
</evidence>
<dbReference type="OrthoDB" id="9811744at2"/>
<dbReference type="InterPro" id="IPR045031">
    <property type="entry name" value="DHP_synth-like"/>
</dbReference>
<name>A0A2U1K4F4_9BACI</name>
<keyword evidence="8 13" id="KW-0479">Metal-binding</keyword>
<keyword evidence="16" id="KW-1185">Reference proteome</keyword>
<dbReference type="Pfam" id="PF00809">
    <property type="entry name" value="Pterin_bind"/>
    <property type="match status" value="1"/>
</dbReference>
<dbReference type="AlphaFoldDB" id="A0A2U1K4F4"/>
<organism evidence="15 16">
    <name type="scientific">Pueribacillus theae</name>
    <dbReference type="NCBI Taxonomy" id="2171751"/>
    <lineage>
        <taxon>Bacteria</taxon>
        <taxon>Bacillati</taxon>
        <taxon>Bacillota</taxon>
        <taxon>Bacilli</taxon>
        <taxon>Bacillales</taxon>
        <taxon>Bacillaceae</taxon>
        <taxon>Pueribacillus</taxon>
    </lineage>
</organism>
<dbReference type="EC" id="2.5.1.15" evidence="5 13"/>
<comment type="pathway">
    <text evidence="3 13">Cofactor biosynthesis; tetrahydrofolate biosynthesis; 7,8-dihydrofolate from 2-amino-4-hydroxy-6-hydroxymethyl-7,8-dihydropteridine diphosphate and 4-aminobenzoate: step 1/2.</text>
</comment>
<dbReference type="PROSITE" id="PS00793">
    <property type="entry name" value="DHPS_2"/>
    <property type="match status" value="1"/>
</dbReference>
<evidence type="ECO:0000256" key="9">
    <source>
        <dbReference type="ARBA" id="ARBA00022842"/>
    </source>
</evidence>
<dbReference type="GO" id="GO:0046654">
    <property type="term" value="P:tetrahydrofolate biosynthetic process"/>
    <property type="evidence" value="ECO:0007669"/>
    <property type="project" value="UniProtKB-UniPathway"/>
</dbReference>
<keyword evidence="10 13" id="KW-0289">Folate biosynthesis</keyword>
<dbReference type="Gene3D" id="3.20.20.20">
    <property type="entry name" value="Dihydropteroate synthase-like"/>
    <property type="match status" value="1"/>
</dbReference>
<evidence type="ECO:0000256" key="3">
    <source>
        <dbReference type="ARBA" id="ARBA00004763"/>
    </source>
</evidence>
<sequence>MITKFAERNYGRINNSVEGVNPVLNVANKPFYGILKINNKSIDLNERTYIMGILNVTPDSFSDGGSFVSVDSAVNHAIELVRDGADIIDIGGESTRPGSQKITAEEELNRVIPALTEVRKAVDVPISIDTYKAEVAEKAIEAGADMINDIWGAKKDPRMASVAAKYNAPIILMHNREKAKYDNLLDEIVQDLNESIEIAVSAGVPHENIILDPGIGFGKTYEHNLLTMRNLDVITKMGYPVLLGTSRKSMIGQALNLPPKERMEGTGATVCLGIEKGCQIVRVHDVKPIAKMAKMMDAMLRGGEANG</sequence>
<comment type="function">
    <text evidence="12 13">Catalyzes the condensation of para-aminobenzoate (pABA) with 6-hydroxymethyl-7,8-dihydropterin diphosphate (DHPt-PP) to form 7,8-dihydropteroate (H2Pte), the immediate precursor of folate derivatives.</text>
</comment>
<dbReference type="Proteomes" id="UP000245998">
    <property type="component" value="Unassembled WGS sequence"/>
</dbReference>
<reference evidence="15 16" key="1">
    <citation type="submission" date="2018-04" db="EMBL/GenBank/DDBJ databases">
        <title>Camelliibacillus theae gen. nov., sp. nov., isolated from Pu'er tea.</title>
        <authorList>
            <person name="Niu L."/>
        </authorList>
    </citation>
    <scope>NUCLEOTIDE SEQUENCE [LARGE SCALE GENOMIC DNA]</scope>
    <source>
        <strain evidence="15 16">T8</strain>
    </source>
</reference>
<evidence type="ECO:0000313" key="15">
    <source>
        <dbReference type="EMBL" id="PWA12145.1"/>
    </source>
</evidence>
<dbReference type="InterPro" id="IPR000489">
    <property type="entry name" value="Pterin-binding_dom"/>
</dbReference>
<evidence type="ECO:0000256" key="5">
    <source>
        <dbReference type="ARBA" id="ARBA00012458"/>
    </source>
</evidence>
<accession>A0A2U1K4F4</accession>
<comment type="similarity">
    <text evidence="4 13">Belongs to the DHPS family.</text>
</comment>
<comment type="catalytic activity">
    <reaction evidence="1">
        <text>(7,8-dihydropterin-6-yl)methyl diphosphate + 4-aminobenzoate = 7,8-dihydropteroate + diphosphate</text>
        <dbReference type="Rhea" id="RHEA:19949"/>
        <dbReference type="ChEBI" id="CHEBI:17836"/>
        <dbReference type="ChEBI" id="CHEBI:17839"/>
        <dbReference type="ChEBI" id="CHEBI:33019"/>
        <dbReference type="ChEBI" id="CHEBI:72950"/>
        <dbReference type="EC" id="2.5.1.15"/>
    </reaction>
</comment>